<reference evidence="2" key="1">
    <citation type="journal article" date="2023" name="Front. Plant Sci.">
        <title>Chromosomal-level genome assembly of Melastoma candidum provides insights into trichome evolution.</title>
        <authorList>
            <person name="Zhong Y."/>
            <person name="Wu W."/>
            <person name="Sun C."/>
            <person name="Zou P."/>
            <person name="Liu Y."/>
            <person name="Dai S."/>
            <person name="Zhou R."/>
        </authorList>
    </citation>
    <scope>NUCLEOTIDE SEQUENCE [LARGE SCALE GENOMIC DNA]</scope>
</reference>
<organism evidence="1 2">
    <name type="scientific">Melastoma candidum</name>
    <dbReference type="NCBI Taxonomy" id="119954"/>
    <lineage>
        <taxon>Eukaryota</taxon>
        <taxon>Viridiplantae</taxon>
        <taxon>Streptophyta</taxon>
        <taxon>Embryophyta</taxon>
        <taxon>Tracheophyta</taxon>
        <taxon>Spermatophyta</taxon>
        <taxon>Magnoliopsida</taxon>
        <taxon>eudicotyledons</taxon>
        <taxon>Gunneridae</taxon>
        <taxon>Pentapetalae</taxon>
        <taxon>rosids</taxon>
        <taxon>malvids</taxon>
        <taxon>Myrtales</taxon>
        <taxon>Melastomataceae</taxon>
        <taxon>Melastomatoideae</taxon>
        <taxon>Melastomateae</taxon>
        <taxon>Melastoma</taxon>
    </lineage>
</organism>
<proteinExistence type="predicted"/>
<evidence type="ECO:0000313" key="2">
    <source>
        <dbReference type="Proteomes" id="UP001057402"/>
    </source>
</evidence>
<comment type="caution">
    <text evidence="1">The sequence shown here is derived from an EMBL/GenBank/DDBJ whole genome shotgun (WGS) entry which is preliminary data.</text>
</comment>
<keyword evidence="2" id="KW-1185">Reference proteome</keyword>
<dbReference type="Proteomes" id="UP001057402">
    <property type="component" value="Chromosome 11"/>
</dbReference>
<dbReference type="EMBL" id="CM042890">
    <property type="protein sequence ID" value="KAI4311538.1"/>
    <property type="molecule type" value="Genomic_DNA"/>
</dbReference>
<sequence length="286" mass="30653">MERVVSEADVSSCTPEVKRHLLEEIGQGDVEGGGGKVGGRRGRRRSSGKRPEEPWKGEFVKSIVYAGLDAIITCFSLISSINAGKLSSVDVLVLGFANLVADGISMGMGDYISTKTEKDVAAKERAVTEWDVTNRGSTQRANLVQKYQSLGMSLDDATAVVRIFAKYDDILVDEEMMTEKGMLRPEEQEKPWKNGLVTFVSFIVFGSCPLLSFIILIPFTDNDTVKFIGACVLSAVALALLGLAKAKLAGESYMISALVTVINGAAAASAAYGLGWTLRNVAGLDE</sequence>
<gene>
    <name evidence="1" type="ORF">MLD38_036425</name>
</gene>
<evidence type="ECO:0000313" key="1">
    <source>
        <dbReference type="EMBL" id="KAI4311538.1"/>
    </source>
</evidence>
<accession>A0ACB9LKC9</accession>
<protein>
    <submittedName>
        <fullName evidence="1">Uncharacterized protein</fullName>
    </submittedName>
</protein>
<name>A0ACB9LKC9_9MYRT</name>